<evidence type="ECO:0000313" key="7">
    <source>
        <dbReference type="Proteomes" id="UP000322976"/>
    </source>
</evidence>
<dbReference type="FunFam" id="3.20.20.10:FF:000018">
    <property type="entry name" value="Pyridoxal phosphate homeostasis protein"/>
    <property type="match status" value="1"/>
</dbReference>
<dbReference type="PIRSF" id="PIRSF004848">
    <property type="entry name" value="YBL036c_PLPDEIII"/>
    <property type="match status" value="1"/>
</dbReference>
<comment type="function">
    <text evidence="2">Pyridoxal 5'-phosphate (PLP)-binding protein, which is involved in PLP homeostasis.</text>
</comment>
<keyword evidence="1 2" id="KW-0663">Pyridoxal phosphate</keyword>
<feature type="modified residue" description="N6-(pyridoxal phosphate)lysine" evidence="2 3">
    <location>
        <position position="35"/>
    </location>
</feature>
<dbReference type="NCBIfam" id="TIGR00044">
    <property type="entry name" value="YggS family pyridoxal phosphate-dependent enzyme"/>
    <property type="match status" value="1"/>
</dbReference>
<dbReference type="HAMAP" id="MF_02087">
    <property type="entry name" value="PLP_homeostasis"/>
    <property type="match status" value="1"/>
</dbReference>
<organism evidence="6 7">
    <name type="scientific">Calorimonas adulescens</name>
    <dbReference type="NCBI Taxonomy" id="2606906"/>
    <lineage>
        <taxon>Bacteria</taxon>
        <taxon>Bacillati</taxon>
        <taxon>Bacillota</taxon>
        <taxon>Clostridia</taxon>
        <taxon>Thermoanaerobacterales</taxon>
        <taxon>Thermoanaerobacteraceae</taxon>
        <taxon>Calorimonas</taxon>
    </lineage>
</organism>
<evidence type="ECO:0000313" key="6">
    <source>
        <dbReference type="EMBL" id="TZE82017.1"/>
    </source>
</evidence>
<dbReference type="PANTHER" id="PTHR10146">
    <property type="entry name" value="PROLINE SYNTHETASE CO-TRANSCRIBED BACTERIAL HOMOLOG PROTEIN"/>
    <property type="match status" value="1"/>
</dbReference>
<evidence type="ECO:0000259" key="5">
    <source>
        <dbReference type="Pfam" id="PF01168"/>
    </source>
</evidence>
<evidence type="ECO:0000256" key="1">
    <source>
        <dbReference type="ARBA" id="ARBA00022898"/>
    </source>
</evidence>
<comment type="caution">
    <text evidence="6">The sequence shown here is derived from an EMBL/GenBank/DDBJ whole genome shotgun (WGS) entry which is preliminary data.</text>
</comment>
<dbReference type="Pfam" id="PF01168">
    <property type="entry name" value="Ala_racemase_N"/>
    <property type="match status" value="1"/>
</dbReference>
<feature type="domain" description="Alanine racemase N-terminal" evidence="5">
    <location>
        <begin position="29"/>
        <end position="228"/>
    </location>
</feature>
<dbReference type="GO" id="GO:0030170">
    <property type="term" value="F:pyridoxal phosphate binding"/>
    <property type="evidence" value="ECO:0007669"/>
    <property type="project" value="UniProtKB-UniRule"/>
</dbReference>
<accession>A0A5D8QC96</accession>
<evidence type="ECO:0000256" key="3">
    <source>
        <dbReference type="PIRSR" id="PIRSR004848-1"/>
    </source>
</evidence>
<sequence>MNIKDNILKLLNKVDDVCNEVGVKSESIKIIAVTKNVGIEKIMQAVSCNLRDLGENRVQEFLNKYQTLDNKDVKWHLIGHLQTNKVKYVVGRICLIQSVDSIKLANEINKKAKELGVIQDILIELKTSYEETKFGVDVNHIDEFLNQVADLKNIRIKGLMTIAPKVNFEDEARPYFEIAYNQFEKLKNVRQDNMEIQYLSMGMSGDFKAAIKEGSNMIRIGTAIFGERK</sequence>
<keyword evidence="7" id="KW-1185">Reference proteome</keyword>
<comment type="cofactor">
    <cofactor evidence="3">
        <name>pyridoxal 5'-phosphate</name>
        <dbReference type="ChEBI" id="CHEBI:597326"/>
    </cofactor>
</comment>
<dbReference type="InterPro" id="IPR029066">
    <property type="entry name" value="PLP-binding_barrel"/>
</dbReference>
<dbReference type="InterPro" id="IPR001608">
    <property type="entry name" value="Ala_racemase_N"/>
</dbReference>
<protein>
    <recommendedName>
        <fullName evidence="2">Pyridoxal phosphate homeostasis protein</fullName>
        <shortName evidence="2">PLP homeostasis protein</shortName>
    </recommendedName>
</protein>
<dbReference type="PANTHER" id="PTHR10146:SF14">
    <property type="entry name" value="PYRIDOXAL PHOSPHATE HOMEOSTASIS PROTEIN"/>
    <property type="match status" value="1"/>
</dbReference>
<dbReference type="AlphaFoldDB" id="A0A5D8QC96"/>
<evidence type="ECO:0000256" key="2">
    <source>
        <dbReference type="HAMAP-Rule" id="MF_02087"/>
    </source>
</evidence>
<proteinExistence type="inferred from homology"/>
<dbReference type="SUPFAM" id="SSF51419">
    <property type="entry name" value="PLP-binding barrel"/>
    <property type="match status" value="1"/>
</dbReference>
<dbReference type="Proteomes" id="UP000322976">
    <property type="component" value="Unassembled WGS sequence"/>
</dbReference>
<dbReference type="CDD" id="cd00635">
    <property type="entry name" value="PLPDE_III_YBL036c_like"/>
    <property type="match status" value="1"/>
</dbReference>
<evidence type="ECO:0000256" key="4">
    <source>
        <dbReference type="RuleBase" id="RU004514"/>
    </source>
</evidence>
<gene>
    <name evidence="6" type="ORF">FWJ32_07230</name>
</gene>
<dbReference type="InterPro" id="IPR011078">
    <property type="entry name" value="PyrdxlP_homeostasis"/>
</dbReference>
<reference evidence="6 7" key="1">
    <citation type="submission" date="2019-08" db="EMBL/GenBank/DDBJ databases">
        <title>Calorimonas adulescens gen. nov., sp. nov., an anaerobic thermophilic bacterium from Sakhalin hot spring.</title>
        <authorList>
            <person name="Khomyakova M.A."/>
            <person name="Merkel A.Y."/>
            <person name="Novikov A."/>
            <person name="Bonch-Osmolovskaya E.A."/>
            <person name="Slobodkin A.I."/>
        </authorList>
    </citation>
    <scope>NUCLEOTIDE SEQUENCE [LARGE SCALE GENOMIC DNA]</scope>
    <source>
        <strain evidence="6 7">A05MB</strain>
    </source>
</reference>
<dbReference type="RefSeq" id="WP_149545288.1">
    <property type="nucleotide sequence ID" value="NZ_VTPS01000009.1"/>
</dbReference>
<dbReference type="EMBL" id="VTPS01000009">
    <property type="protein sequence ID" value="TZE82017.1"/>
    <property type="molecule type" value="Genomic_DNA"/>
</dbReference>
<comment type="similarity">
    <text evidence="2 4">Belongs to the pyridoxal phosphate-binding protein YggS/PROSC family.</text>
</comment>
<name>A0A5D8QC96_9THEO</name>
<dbReference type="Gene3D" id="3.20.20.10">
    <property type="entry name" value="Alanine racemase"/>
    <property type="match status" value="1"/>
</dbReference>